<dbReference type="KEGG" id="bgt:106076907"/>
<feature type="domain" description="EGF-like" evidence="2">
    <location>
        <begin position="58"/>
        <end position="88"/>
    </location>
</feature>
<evidence type="ECO:0000259" key="2">
    <source>
        <dbReference type="SMART" id="SM00181"/>
    </source>
</evidence>
<gene>
    <name evidence="3" type="primary">106076907</name>
</gene>
<name>A0A2C9M345_BIOGL</name>
<evidence type="ECO:0000313" key="4">
    <source>
        <dbReference type="Proteomes" id="UP000076420"/>
    </source>
</evidence>
<evidence type="ECO:0000256" key="1">
    <source>
        <dbReference type="ARBA" id="ARBA00022536"/>
    </source>
</evidence>
<accession>A0A2C9M345</accession>
<dbReference type="Pfam" id="PF00053">
    <property type="entry name" value="EGF_laminin"/>
    <property type="match status" value="1"/>
</dbReference>
<dbReference type="InterPro" id="IPR000742">
    <property type="entry name" value="EGF"/>
</dbReference>
<dbReference type="GO" id="GO:0005044">
    <property type="term" value="F:scavenger receptor activity"/>
    <property type="evidence" value="ECO:0007669"/>
    <property type="project" value="InterPro"/>
</dbReference>
<dbReference type="VEuPathDB" id="VectorBase:BGLB037950"/>
<organism evidence="3 4">
    <name type="scientific">Biomphalaria glabrata</name>
    <name type="common">Bloodfluke planorb</name>
    <name type="synonym">Freshwater snail</name>
    <dbReference type="NCBI Taxonomy" id="6526"/>
    <lineage>
        <taxon>Eukaryota</taxon>
        <taxon>Metazoa</taxon>
        <taxon>Spiralia</taxon>
        <taxon>Lophotrochozoa</taxon>
        <taxon>Mollusca</taxon>
        <taxon>Gastropoda</taxon>
        <taxon>Heterobranchia</taxon>
        <taxon>Euthyneura</taxon>
        <taxon>Panpulmonata</taxon>
        <taxon>Hygrophila</taxon>
        <taxon>Lymnaeoidea</taxon>
        <taxon>Planorbidae</taxon>
        <taxon>Biomphalaria</taxon>
    </lineage>
</organism>
<dbReference type="SMART" id="SM00181">
    <property type="entry name" value="EGF"/>
    <property type="match status" value="2"/>
</dbReference>
<dbReference type="EnsemblMetazoa" id="BGLB037950-RA">
    <property type="protein sequence ID" value="BGLB037950-PA"/>
    <property type="gene ID" value="BGLB037950"/>
</dbReference>
<keyword evidence="1" id="KW-0245">EGF-like domain</keyword>
<feature type="domain" description="EGF-like" evidence="2">
    <location>
        <begin position="13"/>
        <end position="43"/>
    </location>
</feature>
<dbReference type="AlphaFoldDB" id="A0A2C9M345"/>
<dbReference type="InterPro" id="IPR002049">
    <property type="entry name" value="LE_dom"/>
</dbReference>
<dbReference type="InterPro" id="IPR042635">
    <property type="entry name" value="MEGF10/SREC1/2-like"/>
</dbReference>
<dbReference type="PANTHER" id="PTHR24043">
    <property type="entry name" value="SCAVENGER RECEPTOR CLASS F"/>
    <property type="match status" value="1"/>
</dbReference>
<dbReference type="SUPFAM" id="SSF57184">
    <property type="entry name" value="Growth factor receptor domain"/>
    <property type="match status" value="1"/>
</dbReference>
<protein>
    <recommendedName>
        <fullName evidence="2">EGF-like domain-containing protein</fullName>
    </recommendedName>
</protein>
<evidence type="ECO:0000313" key="3">
    <source>
        <dbReference type="EnsemblMetazoa" id="BGLB037950-PA"/>
    </source>
</evidence>
<dbReference type="Gene3D" id="2.170.300.10">
    <property type="entry name" value="Tie2 ligand-binding domain superfamily"/>
    <property type="match status" value="1"/>
</dbReference>
<sequence length="89" mass="9916">CNKGYHGQNCWDPCPKNCFDNQCDTYSGTCWLCKAGYSGGLCLEDCPIGTYGELCFGKCHEHCRSHKCHLQTGQCNSCEPGYQGLYCEI</sequence>
<proteinExistence type="predicted"/>
<reference evidence="3" key="1">
    <citation type="submission" date="2020-05" db="UniProtKB">
        <authorList>
            <consortium name="EnsemblMetazoa"/>
        </authorList>
    </citation>
    <scope>IDENTIFICATION</scope>
    <source>
        <strain evidence="3">BB02</strain>
    </source>
</reference>
<dbReference type="InterPro" id="IPR009030">
    <property type="entry name" value="Growth_fac_rcpt_cys_sf"/>
</dbReference>
<dbReference type="VEuPathDB" id="VectorBase:BGLAX_047675"/>
<dbReference type="Proteomes" id="UP000076420">
    <property type="component" value="Unassembled WGS sequence"/>
</dbReference>
<dbReference type="OrthoDB" id="10252017at2759"/>